<dbReference type="InterPro" id="IPR007055">
    <property type="entry name" value="BON_dom"/>
</dbReference>
<comment type="caution">
    <text evidence="4">The sequence shown here is derived from an EMBL/GenBank/DDBJ whole genome shotgun (WGS) entry which is preliminary data.</text>
</comment>
<keyword evidence="1 2" id="KW-0129">CBS domain</keyword>
<feature type="domain" description="CBS" evidence="3">
    <location>
        <begin position="94"/>
        <end position="151"/>
    </location>
</feature>
<dbReference type="RefSeq" id="WP_379863642.1">
    <property type="nucleotide sequence ID" value="NZ_JBHMDU010000002.1"/>
</dbReference>
<evidence type="ECO:0000313" key="5">
    <source>
        <dbReference type="Proteomes" id="UP001161405"/>
    </source>
</evidence>
<dbReference type="CDD" id="cd04586">
    <property type="entry name" value="CBS_pair_BON_assoc"/>
    <property type="match status" value="1"/>
</dbReference>
<dbReference type="EMBL" id="BSNI01000002">
    <property type="protein sequence ID" value="GLQ16730.1"/>
    <property type="molecule type" value="Genomic_DNA"/>
</dbReference>
<gene>
    <name evidence="4" type="ORF">GCM10007879_09790</name>
</gene>
<evidence type="ECO:0000256" key="1">
    <source>
        <dbReference type="ARBA" id="ARBA00023122"/>
    </source>
</evidence>
<dbReference type="InterPro" id="IPR051257">
    <property type="entry name" value="Diverse_CBS-Domain"/>
</dbReference>
<reference evidence="4" key="1">
    <citation type="journal article" date="2014" name="Int. J. Syst. Evol. Microbiol.">
        <title>Complete genome of a new Firmicutes species belonging to the dominant human colonic microbiota ('Ruminococcus bicirculans') reveals two chromosomes and a selective capacity to utilize plant glucans.</title>
        <authorList>
            <consortium name="NISC Comparative Sequencing Program"/>
            <person name="Wegmann U."/>
            <person name="Louis P."/>
            <person name="Goesmann A."/>
            <person name="Henrissat B."/>
            <person name="Duncan S.H."/>
            <person name="Flint H.J."/>
        </authorList>
    </citation>
    <scope>NUCLEOTIDE SEQUENCE</scope>
    <source>
        <strain evidence="4">NBRC 107169</strain>
    </source>
</reference>
<dbReference type="PANTHER" id="PTHR43080">
    <property type="entry name" value="CBS DOMAIN-CONTAINING PROTEIN CBSX3, MITOCHONDRIAL"/>
    <property type="match status" value="1"/>
</dbReference>
<dbReference type="GO" id="GO:0016301">
    <property type="term" value="F:kinase activity"/>
    <property type="evidence" value="ECO:0007669"/>
    <property type="project" value="UniProtKB-KW"/>
</dbReference>
<evidence type="ECO:0000313" key="4">
    <source>
        <dbReference type="EMBL" id="GLQ16730.1"/>
    </source>
</evidence>
<name>A0ABQ5UQW7_9HYPH</name>
<proteinExistence type="predicted"/>
<keyword evidence="5" id="KW-1185">Reference proteome</keyword>
<dbReference type="Proteomes" id="UP001161405">
    <property type="component" value="Unassembled WGS sequence"/>
</dbReference>
<dbReference type="PANTHER" id="PTHR43080:SF26">
    <property type="entry name" value="REGULATORY PROTEIN"/>
    <property type="match status" value="1"/>
</dbReference>
<dbReference type="PROSITE" id="PS51371">
    <property type="entry name" value="CBS"/>
    <property type="match status" value="2"/>
</dbReference>
<feature type="domain" description="CBS" evidence="3">
    <location>
        <begin position="7"/>
        <end position="66"/>
    </location>
</feature>
<dbReference type="SUPFAM" id="SSF54631">
    <property type="entry name" value="CBS-domain pair"/>
    <property type="match status" value="1"/>
</dbReference>
<organism evidence="4 5">
    <name type="scientific">Maritalea porphyrae</name>
    <dbReference type="NCBI Taxonomy" id="880732"/>
    <lineage>
        <taxon>Bacteria</taxon>
        <taxon>Pseudomonadati</taxon>
        <taxon>Pseudomonadota</taxon>
        <taxon>Alphaproteobacteria</taxon>
        <taxon>Hyphomicrobiales</taxon>
        <taxon>Devosiaceae</taxon>
        <taxon>Maritalea</taxon>
    </lineage>
</organism>
<dbReference type="SMART" id="SM00116">
    <property type="entry name" value="CBS"/>
    <property type="match status" value="2"/>
</dbReference>
<dbReference type="InterPro" id="IPR017080">
    <property type="entry name" value="UCP036990_CBS_BON"/>
</dbReference>
<dbReference type="Pfam" id="PF00571">
    <property type="entry name" value="CBS"/>
    <property type="match status" value="2"/>
</dbReference>
<dbReference type="InterPro" id="IPR000644">
    <property type="entry name" value="CBS_dom"/>
</dbReference>
<keyword evidence="4" id="KW-0808">Transferase</keyword>
<dbReference type="Pfam" id="PF04972">
    <property type="entry name" value="BON"/>
    <property type="match status" value="1"/>
</dbReference>
<dbReference type="InterPro" id="IPR046342">
    <property type="entry name" value="CBS_dom_sf"/>
</dbReference>
<dbReference type="Gene3D" id="3.10.580.10">
    <property type="entry name" value="CBS-domain"/>
    <property type="match status" value="1"/>
</dbReference>
<evidence type="ECO:0000259" key="3">
    <source>
        <dbReference type="PROSITE" id="PS51371"/>
    </source>
</evidence>
<keyword evidence="4" id="KW-0418">Kinase</keyword>
<sequence length="230" mass="25134">MQVQDIMTQNVITVAPNATVEQATQLMVNHHISALPVIDEKGAILGIVSEGDLMRRVEGASDQKKSWWLHLFADKVDSAADFIALKGRFVRDVMTSQVVTVTPEMAVGEVARLLAEKHIKRAPVVKNDRLVGIVSRANLLHALAVIPQQKVNAQASDLEKREIILSTLAKVPELNINHLNVVVEGDQVDVWGVASSKEEERAIKVALENISGLGQVSYNLGRLPGYAWGI</sequence>
<accession>A0ABQ5UQW7</accession>
<reference evidence="4" key="2">
    <citation type="submission" date="2023-01" db="EMBL/GenBank/DDBJ databases">
        <title>Draft genome sequence of Maritalea porphyrae strain NBRC 107169.</title>
        <authorList>
            <person name="Sun Q."/>
            <person name="Mori K."/>
        </authorList>
    </citation>
    <scope>NUCLEOTIDE SEQUENCE</scope>
    <source>
        <strain evidence="4">NBRC 107169</strain>
    </source>
</reference>
<dbReference type="PIRSF" id="PIRSF036990">
    <property type="entry name" value="UCP036990_CBS_BON"/>
    <property type="match status" value="1"/>
</dbReference>
<evidence type="ECO:0000256" key="2">
    <source>
        <dbReference type="PROSITE-ProRule" id="PRU00703"/>
    </source>
</evidence>
<protein>
    <submittedName>
        <fullName evidence="4">Histidine kinase</fullName>
    </submittedName>
</protein>